<keyword evidence="3" id="KW-1185">Reference proteome</keyword>
<feature type="region of interest" description="Disordered" evidence="1">
    <location>
        <begin position="1"/>
        <end position="61"/>
    </location>
</feature>
<feature type="region of interest" description="Disordered" evidence="1">
    <location>
        <begin position="103"/>
        <end position="157"/>
    </location>
</feature>
<dbReference type="GeneID" id="19205772"/>
<name>A0A5M3MHE0_CONPW</name>
<feature type="compositionally biased region" description="Low complexity" evidence="1">
    <location>
        <begin position="134"/>
        <end position="149"/>
    </location>
</feature>
<feature type="compositionally biased region" description="Low complexity" evidence="1">
    <location>
        <begin position="104"/>
        <end position="114"/>
    </location>
</feature>
<evidence type="ECO:0000313" key="2">
    <source>
        <dbReference type="EMBL" id="EIW78426.1"/>
    </source>
</evidence>
<feature type="compositionally biased region" description="Basic and acidic residues" evidence="1">
    <location>
        <begin position="23"/>
        <end position="33"/>
    </location>
</feature>
<dbReference type="AlphaFoldDB" id="A0A5M3MHE0"/>
<reference evidence="3" key="1">
    <citation type="journal article" date="2012" name="Science">
        <title>The Paleozoic origin of enzymatic lignin decomposition reconstructed from 31 fungal genomes.</title>
        <authorList>
            <person name="Floudas D."/>
            <person name="Binder M."/>
            <person name="Riley R."/>
            <person name="Barry K."/>
            <person name="Blanchette R.A."/>
            <person name="Henrissat B."/>
            <person name="Martinez A.T."/>
            <person name="Otillar R."/>
            <person name="Spatafora J.W."/>
            <person name="Yadav J.S."/>
            <person name="Aerts A."/>
            <person name="Benoit I."/>
            <person name="Boyd A."/>
            <person name="Carlson A."/>
            <person name="Copeland A."/>
            <person name="Coutinho P.M."/>
            <person name="de Vries R.P."/>
            <person name="Ferreira P."/>
            <person name="Findley K."/>
            <person name="Foster B."/>
            <person name="Gaskell J."/>
            <person name="Glotzer D."/>
            <person name="Gorecki P."/>
            <person name="Heitman J."/>
            <person name="Hesse C."/>
            <person name="Hori C."/>
            <person name="Igarashi K."/>
            <person name="Jurgens J.A."/>
            <person name="Kallen N."/>
            <person name="Kersten P."/>
            <person name="Kohler A."/>
            <person name="Kuees U."/>
            <person name="Kumar T.K.A."/>
            <person name="Kuo A."/>
            <person name="LaButti K."/>
            <person name="Larrondo L.F."/>
            <person name="Lindquist E."/>
            <person name="Ling A."/>
            <person name="Lombard V."/>
            <person name="Lucas S."/>
            <person name="Lundell T."/>
            <person name="Martin R."/>
            <person name="McLaughlin D.J."/>
            <person name="Morgenstern I."/>
            <person name="Morin E."/>
            <person name="Murat C."/>
            <person name="Nagy L.G."/>
            <person name="Nolan M."/>
            <person name="Ohm R.A."/>
            <person name="Patyshakuliyeva A."/>
            <person name="Rokas A."/>
            <person name="Ruiz-Duenas F.J."/>
            <person name="Sabat G."/>
            <person name="Salamov A."/>
            <person name="Samejima M."/>
            <person name="Schmutz J."/>
            <person name="Slot J.C."/>
            <person name="St John F."/>
            <person name="Stenlid J."/>
            <person name="Sun H."/>
            <person name="Sun S."/>
            <person name="Syed K."/>
            <person name="Tsang A."/>
            <person name="Wiebenga A."/>
            <person name="Young D."/>
            <person name="Pisabarro A."/>
            <person name="Eastwood D.C."/>
            <person name="Martin F."/>
            <person name="Cullen D."/>
            <person name="Grigoriev I.V."/>
            <person name="Hibbett D.S."/>
        </authorList>
    </citation>
    <scope>NUCLEOTIDE SEQUENCE [LARGE SCALE GENOMIC DNA]</scope>
    <source>
        <strain evidence="3">RWD-64-598 SS2</strain>
    </source>
</reference>
<evidence type="ECO:0000313" key="3">
    <source>
        <dbReference type="Proteomes" id="UP000053558"/>
    </source>
</evidence>
<dbReference type="Proteomes" id="UP000053558">
    <property type="component" value="Unassembled WGS sequence"/>
</dbReference>
<feature type="region of interest" description="Disordered" evidence="1">
    <location>
        <begin position="212"/>
        <end position="238"/>
    </location>
</feature>
<protein>
    <submittedName>
        <fullName evidence="2">Uncharacterized protein</fullName>
    </submittedName>
</protein>
<comment type="caution">
    <text evidence="2">The sequence shown here is derived from an EMBL/GenBank/DDBJ whole genome shotgun (WGS) entry which is preliminary data.</text>
</comment>
<sequence length="238" mass="24907">MPTTRTTSKQADFGRRGIRTLRRMLDPRTRRGETSSTKVEPPEKDRDKIPRTASEQISTGAPLTIASSHSIPSSLALVVSTPSITICNDTSAPLLDTGPMVSGLDSSPLLSPDSVIDEAKPDNQGSTSPSITVSDDPQSSSASPSHPSSTLELHSVPGLSPMSASNVSLTSTSDSSFLSVDGIGMGPKLCRWSSKGKQDTVKADLMFISRPATAANGSNAVNTTNGQVRKPNPANYGK</sequence>
<feature type="compositionally biased region" description="Basic and acidic residues" evidence="1">
    <location>
        <begin position="40"/>
        <end position="50"/>
    </location>
</feature>
<proteinExistence type="predicted"/>
<accession>A0A5M3MHE0</accession>
<dbReference type="RefSeq" id="XP_007771463.1">
    <property type="nucleotide sequence ID" value="XM_007773273.1"/>
</dbReference>
<feature type="compositionally biased region" description="Polar residues" evidence="1">
    <location>
        <begin position="123"/>
        <end position="133"/>
    </location>
</feature>
<gene>
    <name evidence="2" type="ORF">CONPUDRAFT_167437</name>
</gene>
<dbReference type="EMBL" id="JH711582">
    <property type="protein sequence ID" value="EIW78426.1"/>
    <property type="molecule type" value="Genomic_DNA"/>
</dbReference>
<feature type="compositionally biased region" description="Polar residues" evidence="1">
    <location>
        <begin position="1"/>
        <end position="10"/>
    </location>
</feature>
<dbReference type="KEGG" id="cput:CONPUDRAFT_167437"/>
<feature type="compositionally biased region" description="Polar residues" evidence="1">
    <location>
        <begin position="215"/>
        <end position="227"/>
    </location>
</feature>
<organism evidence="2 3">
    <name type="scientific">Coniophora puteana (strain RWD-64-598)</name>
    <name type="common">Brown rot fungus</name>
    <dbReference type="NCBI Taxonomy" id="741705"/>
    <lineage>
        <taxon>Eukaryota</taxon>
        <taxon>Fungi</taxon>
        <taxon>Dikarya</taxon>
        <taxon>Basidiomycota</taxon>
        <taxon>Agaricomycotina</taxon>
        <taxon>Agaricomycetes</taxon>
        <taxon>Agaricomycetidae</taxon>
        <taxon>Boletales</taxon>
        <taxon>Coniophorineae</taxon>
        <taxon>Coniophoraceae</taxon>
        <taxon>Coniophora</taxon>
    </lineage>
</organism>
<evidence type="ECO:0000256" key="1">
    <source>
        <dbReference type="SAM" id="MobiDB-lite"/>
    </source>
</evidence>